<dbReference type="OrthoDB" id="338231at2759"/>
<comment type="caution">
    <text evidence="1">The sequence shown here is derived from an EMBL/GenBank/DDBJ whole genome shotgun (WGS) entry which is preliminary data.</text>
</comment>
<accession>A0A150G8V4</accession>
<organism evidence="1 2">
    <name type="scientific">Gonium pectorale</name>
    <name type="common">Green alga</name>
    <dbReference type="NCBI Taxonomy" id="33097"/>
    <lineage>
        <taxon>Eukaryota</taxon>
        <taxon>Viridiplantae</taxon>
        <taxon>Chlorophyta</taxon>
        <taxon>core chlorophytes</taxon>
        <taxon>Chlorophyceae</taxon>
        <taxon>CS clade</taxon>
        <taxon>Chlamydomonadales</taxon>
        <taxon>Volvocaceae</taxon>
        <taxon>Gonium</taxon>
    </lineage>
</organism>
<name>A0A150G8V4_GONPE</name>
<dbReference type="AlphaFoldDB" id="A0A150G8V4"/>
<gene>
    <name evidence="1" type="ORF">GPECTOR_45g159</name>
</gene>
<dbReference type="Gene3D" id="1.20.58.1030">
    <property type="match status" value="1"/>
</dbReference>
<evidence type="ECO:0000313" key="2">
    <source>
        <dbReference type="Proteomes" id="UP000075714"/>
    </source>
</evidence>
<dbReference type="Proteomes" id="UP000075714">
    <property type="component" value="Unassembled WGS sequence"/>
</dbReference>
<keyword evidence="2" id="KW-1185">Reference proteome</keyword>
<dbReference type="STRING" id="33097.A0A150G8V4"/>
<dbReference type="EMBL" id="LSYV01000046">
    <property type="protein sequence ID" value="KXZ46289.1"/>
    <property type="molecule type" value="Genomic_DNA"/>
</dbReference>
<proteinExistence type="predicted"/>
<dbReference type="SUPFAM" id="SSF158573">
    <property type="entry name" value="GINS helical bundle-like"/>
    <property type="match status" value="1"/>
</dbReference>
<dbReference type="InterPro" id="IPR036224">
    <property type="entry name" value="GINS_bundle-like_dom_sf"/>
</dbReference>
<evidence type="ECO:0000313" key="1">
    <source>
        <dbReference type="EMBL" id="KXZ46289.1"/>
    </source>
</evidence>
<protein>
    <submittedName>
        <fullName evidence="1">Uncharacterized protein</fullName>
    </submittedName>
</protein>
<sequence>MADVLGSLGLTQDIPDDLGQLDDFVLLSNIARVDTWKEAGKSYRLPEDDVDMSIPILCCTLNINRFRYLLKCYWRVRLAKVERFATLLLDNRELQRK</sequence>
<reference evidence="2" key="1">
    <citation type="journal article" date="2016" name="Nat. Commun.">
        <title>The Gonium pectorale genome demonstrates co-option of cell cycle regulation during the evolution of multicellularity.</title>
        <authorList>
            <person name="Hanschen E.R."/>
            <person name="Marriage T.N."/>
            <person name="Ferris P.J."/>
            <person name="Hamaji T."/>
            <person name="Toyoda A."/>
            <person name="Fujiyama A."/>
            <person name="Neme R."/>
            <person name="Noguchi H."/>
            <person name="Minakuchi Y."/>
            <person name="Suzuki M."/>
            <person name="Kawai-Toyooka H."/>
            <person name="Smith D.R."/>
            <person name="Sparks H."/>
            <person name="Anderson J."/>
            <person name="Bakaric R."/>
            <person name="Luria V."/>
            <person name="Karger A."/>
            <person name="Kirschner M.W."/>
            <person name="Durand P.M."/>
            <person name="Michod R.E."/>
            <person name="Nozaki H."/>
            <person name="Olson B.J."/>
        </authorList>
    </citation>
    <scope>NUCLEOTIDE SEQUENCE [LARGE SCALE GENOMIC DNA]</scope>
    <source>
        <strain evidence="2">NIES-2863</strain>
    </source>
</reference>